<accession>A0A0M4LGI8</accession>
<protein>
    <submittedName>
        <fullName evidence="1">Uncharacterized protein</fullName>
    </submittedName>
</protein>
<dbReference type="EMBL" id="CP010411">
    <property type="protein sequence ID" value="ALE08276.1"/>
    <property type="molecule type" value="Genomic_DNA"/>
</dbReference>
<sequence length="57" mass="6257">MVACISDTLIASPSILKPLLGGMSISIEGLLLAKRIVEREKVLPRLVMMFGLESMRQ</sequence>
<organism evidence="1 2">
    <name type="scientific">Bifidobacterium longum subsp. infantis</name>
    <dbReference type="NCBI Taxonomy" id="1682"/>
    <lineage>
        <taxon>Bacteria</taxon>
        <taxon>Bacillati</taxon>
        <taxon>Actinomycetota</taxon>
        <taxon>Actinomycetes</taxon>
        <taxon>Bifidobacteriales</taxon>
        <taxon>Bifidobacteriaceae</taxon>
        <taxon>Bifidobacterium</taxon>
    </lineage>
</organism>
<evidence type="ECO:0000313" key="2">
    <source>
        <dbReference type="Proteomes" id="UP000067206"/>
    </source>
</evidence>
<evidence type="ECO:0000313" key="1">
    <source>
        <dbReference type="EMBL" id="ALE08276.1"/>
    </source>
</evidence>
<dbReference type="Proteomes" id="UP000067206">
    <property type="component" value="Chromosome"/>
</dbReference>
<proteinExistence type="predicted"/>
<gene>
    <name evidence="1" type="ORF">RY67_200</name>
</gene>
<dbReference type="AlphaFoldDB" id="A0A0M4LGI8"/>
<name>A0A0M4LGI8_BIFLI</name>
<reference evidence="1 2" key="1">
    <citation type="submission" date="2014-12" db="EMBL/GenBank/DDBJ databases">
        <title>Complete genome sequence of Bifidobacterium longum subsp. infantis BT1.</title>
        <authorList>
            <person name="Kim J.F."/>
            <person name="Kwak M.-J."/>
        </authorList>
    </citation>
    <scope>NUCLEOTIDE SEQUENCE [LARGE SCALE GENOMIC DNA]</scope>
    <source>
        <strain evidence="1 2">BT1</strain>
    </source>
</reference>
<dbReference type="PATRIC" id="fig|1682.24.peg.198"/>